<feature type="chain" id="PRO_5002224581" evidence="1">
    <location>
        <begin position="17"/>
        <end position="51"/>
    </location>
</feature>
<reference evidence="2 3" key="1">
    <citation type="submission" date="2014-04" db="EMBL/GenBank/DDBJ databases">
        <authorList>
            <consortium name="DOE Joint Genome Institute"/>
            <person name="Kuo A."/>
            <person name="Ruytinx J."/>
            <person name="Rineau F."/>
            <person name="Colpaert J."/>
            <person name="Kohler A."/>
            <person name="Nagy L.G."/>
            <person name="Floudas D."/>
            <person name="Copeland A."/>
            <person name="Barry K.W."/>
            <person name="Cichocki N."/>
            <person name="Veneault-Fourrey C."/>
            <person name="LaButti K."/>
            <person name="Lindquist E.A."/>
            <person name="Lipzen A."/>
            <person name="Lundell T."/>
            <person name="Morin E."/>
            <person name="Murat C."/>
            <person name="Sun H."/>
            <person name="Tunlid A."/>
            <person name="Henrissat B."/>
            <person name="Grigoriev I.V."/>
            <person name="Hibbett D.S."/>
            <person name="Martin F."/>
            <person name="Nordberg H.P."/>
            <person name="Cantor M.N."/>
            <person name="Hua S.X."/>
        </authorList>
    </citation>
    <scope>NUCLEOTIDE SEQUENCE [LARGE SCALE GENOMIC DNA]</scope>
    <source>
        <strain evidence="2 3">UH-Slu-Lm8-n1</strain>
    </source>
</reference>
<evidence type="ECO:0000313" key="3">
    <source>
        <dbReference type="Proteomes" id="UP000054485"/>
    </source>
</evidence>
<gene>
    <name evidence="2" type="ORF">CY34DRAFT_806152</name>
</gene>
<dbReference type="InParanoid" id="A0A0D0BD86"/>
<reference evidence="3" key="2">
    <citation type="submission" date="2015-01" db="EMBL/GenBank/DDBJ databases">
        <title>Evolutionary Origins and Diversification of the Mycorrhizal Mutualists.</title>
        <authorList>
            <consortium name="DOE Joint Genome Institute"/>
            <consortium name="Mycorrhizal Genomics Consortium"/>
            <person name="Kohler A."/>
            <person name="Kuo A."/>
            <person name="Nagy L.G."/>
            <person name="Floudas D."/>
            <person name="Copeland A."/>
            <person name="Barry K.W."/>
            <person name="Cichocki N."/>
            <person name="Veneault-Fourrey C."/>
            <person name="LaButti K."/>
            <person name="Lindquist E.A."/>
            <person name="Lipzen A."/>
            <person name="Lundell T."/>
            <person name="Morin E."/>
            <person name="Murat C."/>
            <person name="Riley R."/>
            <person name="Ohm R."/>
            <person name="Sun H."/>
            <person name="Tunlid A."/>
            <person name="Henrissat B."/>
            <person name="Grigoriev I.V."/>
            <person name="Hibbett D.S."/>
            <person name="Martin F."/>
        </authorList>
    </citation>
    <scope>NUCLEOTIDE SEQUENCE [LARGE SCALE GENOMIC DNA]</scope>
    <source>
        <strain evidence="3">UH-Slu-Lm8-n1</strain>
    </source>
</reference>
<accession>A0A0D0BD86</accession>
<protein>
    <submittedName>
        <fullName evidence="2">Uncharacterized protein</fullName>
    </submittedName>
</protein>
<keyword evidence="1" id="KW-0732">Signal</keyword>
<evidence type="ECO:0000256" key="1">
    <source>
        <dbReference type="SAM" id="SignalP"/>
    </source>
</evidence>
<dbReference type="EMBL" id="KN835271">
    <property type="protein sequence ID" value="KIK41348.1"/>
    <property type="molecule type" value="Genomic_DNA"/>
</dbReference>
<dbReference type="Proteomes" id="UP000054485">
    <property type="component" value="Unassembled WGS sequence"/>
</dbReference>
<dbReference type="HOGENOM" id="CLU_3107982_0_0_1"/>
<organism evidence="2 3">
    <name type="scientific">Suillus luteus UH-Slu-Lm8-n1</name>
    <dbReference type="NCBI Taxonomy" id="930992"/>
    <lineage>
        <taxon>Eukaryota</taxon>
        <taxon>Fungi</taxon>
        <taxon>Dikarya</taxon>
        <taxon>Basidiomycota</taxon>
        <taxon>Agaricomycotina</taxon>
        <taxon>Agaricomycetes</taxon>
        <taxon>Agaricomycetidae</taxon>
        <taxon>Boletales</taxon>
        <taxon>Suillineae</taxon>
        <taxon>Suillaceae</taxon>
        <taxon>Suillus</taxon>
    </lineage>
</organism>
<sequence length="51" mass="5652">MGLQVLLGALTTGISAASSSKQVSSNYRQLKVWYNDCLTRHRLASPFLVRI</sequence>
<name>A0A0D0BD86_9AGAM</name>
<evidence type="ECO:0000313" key="2">
    <source>
        <dbReference type="EMBL" id="KIK41348.1"/>
    </source>
</evidence>
<feature type="signal peptide" evidence="1">
    <location>
        <begin position="1"/>
        <end position="16"/>
    </location>
</feature>
<keyword evidence="3" id="KW-1185">Reference proteome</keyword>
<dbReference type="AlphaFoldDB" id="A0A0D0BD86"/>
<proteinExistence type="predicted"/>